<feature type="transmembrane region" description="Helical" evidence="2">
    <location>
        <begin position="102"/>
        <end position="118"/>
    </location>
</feature>
<dbReference type="Proteomes" id="UP000318416">
    <property type="component" value="Unassembled WGS sequence"/>
</dbReference>
<comment type="caution">
    <text evidence="4">The sequence shown here is derived from an EMBL/GenBank/DDBJ whole genome shotgun (WGS) entry which is preliminary data.</text>
</comment>
<feature type="region of interest" description="Disordered" evidence="1">
    <location>
        <begin position="1"/>
        <end position="21"/>
    </location>
</feature>
<feature type="compositionally biased region" description="Polar residues" evidence="1">
    <location>
        <begin position="1"/>
        <end position="12"/>
    </location>
</feature>
<keyword evidence="2" id="KW-0472">Membrane</keyword>
<feature type="transmembrane region" description="Helical" evidence="2">
    <location>
        <begin position="31"/>
        <end position="55"/>
    </location>
</feature>
<organism evidence="4 5">
    <name type="scientific">Kitasatospora atroaurantiaca</name>
    <dbReference type="NCBI Taxonomy" id="285545"/>
    <lineage>
        <taxon>Bacteria</taxon>
        <taxon>Bacillati</taxon>
        <taxon>Actinomycetota</taxon>
        <taxon>Actinomycetes</taxon>
        <taxon>Kitasatosporales</taxon>
        <taxon>Streptomycetaceae</taxon>
        <taxon>Kitasatospora</taxon>
    </lineage>
</organism>
<feature type="transmembrane region" description="Helical" evidence="2">
    <location>
        <begin position="75"/>
        <end position="95"/>
    </location>
</feature>
<dbReference type="EMBL" id="VIVR01000001">
    <property type="protein sequence ID" value="TWE17924.1"/>
    <property type="molecule type" value="Genomic_DNA"/>
</dbReference>
<proteinExistence type="predicted"/>
<reference evidence="4 5" key="1">
    <citation type="submission" date="2019-06" db="EMBL/GenBank/DDBJ databases">
        <title>Sequencing the genomes of 1000 actinobacteria strains.</title>
        <authorList>
            <person name="Klenk H.-P."/>
        </authorList>
    </citation>
    <scope>NUCLEOTIDE SEQUENCE [LARGE SCALE GENOMIC DNA]</scope>
    <source>
        <strain evidence="4 5">DSM 41649</strain>
    </source>
</reference>
<keyword evidence="2" id="KW-1133">Transmembrane helix</keyword>
<dbReference type="Pfam" id="PF23636">
    <property type="entry name" value="DUF7144"/>
    <property type="match status" value="1"/>
</dbReference>
<dbReference type="AlphaFoldDB" id="A0A561EQQ8"/>
<evidence type="ECO:0000259" key="3">
    <source>
        <dbReference type="Pfam" id="PF23636"/>
    </source>
</evidence>
<name>A0A561EQQ8_9ACTN</name>
<evidence type="ECO:0000256" key="2">
    <source>
        <dbReference type="SAM" id="Phobius"/>
    </source>
</evidence>
<dbReference type="InterPro" id="IPR055568">
    <property type="entry name" value="DUF7144"/>
</dbReference>
<accession>A0A561EQQ8</accession>
<evidence type="ECO:0000313" key="5">
    <source>
        <dbReference type="Proteomes" id="UP000318416"/>
    </source>
</evidence>
<sequence length="148" mass="15813">MSQASGRSYNSSGPVPDPGGPGRNTGFVTGLVLFAGVMMVVNGLLAIFQGIVAVAKDEVFVRTHNYTFKFDLTSWGWIHIALGAVVAAVGVAVLMGQGWGRVAGIAVVSISLVFNFLFVPYHPIWTLVVIAIDAFILWALCVYREEPA</sequence>
<evidence type="ECO:0000313" key="4">
    <source>
        <dbReference type="EMBL" id="TWE17924.1"/>
    </source>
</evidence>
<gene>
    <name evidence="4" type="ORF">FB465_2971</name>
</gene>
<keyword evidence="2" id="KW-0812">Transmembrane</keyword>
<feature type="transmembrane region" description="Helical" evidence="2">
    <location>
        <begin position="124"/>
        <end position="143"/>
    </location>
</feature>
<dbReference type="RefSeq" id="WP_246192666.1">
    <property type="nucleotide sequence ID" value="NZ_BAAABR010000007.1"/>
</dbReference>
<keyword evidence="5" id="KW-1185">Reference proteome</keyword>
<evidence type="ECO:0000256" key="1">
    <source>
        <dbReference type="SAM" id="MobiDB-lite"/>
    </source>
</evidence>
<feature type="domain" description="DUF7144" evidence="3">
    <location>
        <begin position="32"/>
        <end position="144"/>
    </location>
</feature>
<protein>
    <recommendedName>
        <fullName evidence="3">DUF7144 domain-containing protein</fullName>
    </recommendedName>
</protein>